<gene>
    <name evidence="2" type="ORF">WR25_24545</name>
</gene>
<comment type="caution">
    <text evidence="2">The sequence shown here is derived from an EMBL/GenBank/DDBJ whole genome shotgun (WGS) entry which is preliminary data.</text>
</comment>
<organism evidence="2 3">
    <name type="scientific">Diploscapter pachys</name>
    <dbReference type="NCBI Taxonomy" id="2018661"/>
    <lineage>
        <taxon>Eukaryota</taxon>
        <taxon>Metazoa</taxon>
        <taxon>Ecdysozoa</taxon>
        <taxon>Nematoda</taxon>
        <taxon>Chromadorea</taxon>
        <taxon>Rhabditida</taxon>
        <taxon>Rhabditina</taxon>
        <taxon>Rhabditomorpha</taxon>
        <taxon>Rhabditoidea</taxon>
        <taxon>Rhabditidae</taxon>
        <taxon>Diploscapter</taxon>
    </lineage>
</organism>
<evidence type="ECO:0000256" key="1">
    <source>
        <dbReference type="SAM" id="MobiDB-lite"/>
    </source>
</evidence>
<reference evidence="2 3" key="1">
    <citation type="journal article" date="2017" name="Curr. Biol.">
        <title>Genome architecture and evolution of a unichromosomal asexual nematode.</title>
        <authorList>
            <person name="Fradin H."/>
            <person name="Zegar C."/>
            <person name="Gutwein M."/>
            <person name="Lucas J."/>
            <person name="Kovtun M."/>
            <person name="Corcoran D."/>
            <person name="Baugh L.R."/>
            <person name="Kiontke K."/>
            <person name="Gunsalus K."/>
            <person name="Fitch D.H."/>
            <person name="Piano F."/>
        </authorList>
    </citation>
    <scope>NUCLEOTIDE SEQUENCE [LARGE SCALE GENOMIC DNA]</scope>
    <source>
        <strain evidence="2">PF1309</strain>
    </source>
</reference>
<dbReference type="Proteomes" id="UP000218231">
    <property type="component" value="Unassembled WGS sequence"/>
</dbReference>
<feature type="region of interest" description="Disordered" evidence="1">
    <location>
        <begin position="22"/>
        <end position="52"/>
    </location>
</feature>
<feature type="region of interest" description="Disordered" evidence="1">
    <location>
        <begin position="240"/>
        <end position="273"/>
    </location>
</feature>
<name>A0A2A2K893_9BILA</name>
<sequence length="499" mass="51425">MRRRAICARLMLGRLHETTKHGALGARPKRLEGDGHADDGEEQHRTEGFGADEDVRRADVGLADALGGAVDQLVMHVLAALALDTQFLGAAGEGLVVLLQLVLAVARGEDVLHAEVVGEELRASADHHGQGGDQQYLPGQQRQVGEAAQGDGKGNDHGCHGQGEGADGADIVEQHRDQAVGTVALQLRDRRHQHLGGQLAAQPRHHLLAHVVGQQVRAGGAGQGQHAQAAEQQGGMGVRPAGGIHRAVDGGQQGGDAQAADHAKGRRKRDQHPERLEYAQVVAADHPAILAFAAVGLRAAVGGGAGVAVDVAVAGPFVDIAVAVVDAKGIGREAADRRGEGEAVGRAIGIGVLGDLVLLLVAVIEREGERPGAAATHGVLALGFAEDLVDLAGLLRQPTGIGLGFVEVQAHGGLAVALLVARHAGDALAARTGIAVGHLVAGGLEATSRAARVRRFRGAVMGKPCSGLLGRQREFVLLDELNEAMFKGDLYPGVVGLRL</sequence>
<evidence type="ECO:0000313" key="3">
    <source>
        <dbReference type="Proteomes" id="UP000218231"/>
    </source>
</evidence>
<keyword evidence="3" id="KW-1185">Reference proteome</keyword>
<feature type="region of interest" description="Disordered" evidence="1">
    <location>
        <begin position="124"/>
        <end position="167"/>
    </location>
</feature>
<proteinExistence type="predicted"/>
<evidence type="ECO:0000313" key="2">
    <source>
        <dbReference type="EMBL" id="PAV70207.1"/>
    </source>
</evidence>
<accession>A0A2A2K893</accession>
<dbReference type="EMBL" id="LIAE01009332">
    <property type="protein sequence ID" value="PAV70207.1"/>
    <property type="molecule type" value="Genomic_DNA"/>
</dbReference>
<dbReference type="AlphaFoldDB" id="A0A2A2K893"/>
<feature type="compositionally biased region" description="Basic and acidic residues" evidence="1">
    <location>
        <begin position="29"/>
        <end position="52"/>
    </location>
</feature>
<protein>
    <submittedName>
        <fullName evidence="2">Uncharacterized protein</fullName>
    </submittedName>
</protein>